<dbReference type="InterPro" id="IPR046817">
    <property type="entry name" value="MmeI_N"/>
</dbReference>
<dbReference type="EMBL" id="CP076136">
    <property type="protein sequence ID" value="QWG24140.1"/>
    <property type="molecule type" value="Genomic_DNA"/>
</dbReference>
<dbReference type="InterPro" id="IPR050953">
    <property type="entry name" value="N4_N6_ade-DNA_methylase"/>
</dbReference>
<evidence type="ECO:0000313" key="8">
    <source>
        <dbReference type="EMBL" id="QWG24140.1"/>
    </source>
</evidence>
<dbReference type="PANTHER" id="PTHR33841:SF1">
    <property type="entry name" value="DNA METHYLTRANSFERASE A"/>
    <property type="match status" value="1"/>
</dbReference>
<sequence>MTPDQFIAKWKAVELKERSAAQSHFIDLCHMLDEPAPTDADPTGAWYAFERGATKTTGGEGWADVWKRDHFGWEYKGKRKDLNAAFAQLQQYALALENPPLLVVCDMDRFRIHTNWTNSVSEVHEFTLDDLRDPNIRQRLKWAFSDPERLKPGKTRQALTEEAAAEFATLAQRLRDRGHAPADVAHFINRLVFCMFAEDADLLPKKMFLRMLEAAKIDPSQFQRHASTLFSAMKDGGLVGFEPVEWFNGGLFDDGDSLDLEAEDVAICLKAANLDWSEIDPSIFGTLFVRGLDPNKRSETGSEYTDREKIMMIIDPVITRPLTREWERVRIKISAAVDLAQRRLEEEIENAATFPELEQEVRVVRSHLVERPQLELFEALPKQRRVRNLDAVRASLRSADKALVEAQAQADVELKAFQARLRAFRVLDPACGSGNFLYLALVELKNIERRVAVEAELLGFSRSFPSIGPEALLGIEINPYAAELARVSVWIGEIQWMRRNGFNVGRKPILKPLQNIECRNAIINENRTHAAWPRADVIVGNPPYLGAKLMKRRLGVAETEAIRALYEGRLPGFTDLVCYWFERARELIESGQVARAGLVATNSIRKNTNLPVMHRIAASTRIFEAWNEEQWTVDGAAVDVSLICFGESEGVEARLNGAVVTAINPDLTSGLNMTLAKALVENKNGAYLGIQKSGPFDVSGELARTWMGEPTNPNGRNNSEVLKPYWNGDDVTGRPRDMWFIDFPLGLSKAEASLYVSPFNHVATTPDEDGKTIEQLRQALGERAGPRWWEPHWPRPDMRSKIVRLRRYIVTPETSQHRLFVWLSYPVLPDKNLIVIPREDDLMFGLLHSRFHEAWALRKGSDLEDRPRYTHTSTFATFPFPEGMTPNVSALEARQLPAAKAIEEAARELDDRRRAWLNPENRIECIPEIATGFPDRFVPVDAEAARELSRRTLTALYNEKPTWLVEVHSKLDAAVARAYGWSPDITTEEALSRLFEFNQTRASSTSDLPELVVD</sequence>
<dbReference type="RefSeq" id="WP_215604887.1">
    <property type="nucleotide sequence ID" value="NZ_CP076136.1"/>
</dbReference>
<dbReference type="AlphaFoldDB" id="A0A975P042"/>
<dbReference type="SUPFAM" id="SSF53335">
    <property type="entry name" value="S-adenosyl-L-methionine-dependent methyltransferases"/>
    <property type="match status" value="1"/>
</dbReference>
<evidence type="ECO:0000256" key="3">
    <source>
        <dbReference type="ARBA" id="ARBA00022679"/>
    </source>
</evidence>
<evidence type="ECO:0000259" key="5">
    <source>
        <dbReference type="Pfam" id="PF20464"/>
    </source>
</evidence>
<gene>
    <name evidence="8" type="ORF">KMZ93_04215</name>
</gene>
<dbReference type="GO" id="GO:0032259">
    <property type="term" value="P:methylation"/>
    <property type="evidence" value="ECO:0007669"/>
    <property type="project" value="UniProtKB-KW"/>
</dbReference>
<keyword evidence="3" id="KW-0808">Transferase</keyword>
<dbReference type="InterPro" id="IPR029063">
    <property type="entry name" value="SAM-dependent_MTases_sf"/>
</dbReference>
<dbReference type="Pfam" id="PF20473">
    <property type="entry name" value="MmeI_Mtase"/>
    <property type="match status" value="1"/>
</dbReference>
<evidence type="ECO:0000256" key="1">
    <source>
        <dbReference type="ARBA" id="ARBA00011900"/>
    </source>
</evidence>
<evidence type="ECO:0000256" key="4">
    <source>
        <dbReference type="ARBA" id="ARBA00047942"/>
    </source>
</evidence>
<feature type="domain" description="MmeI-like helicase spacer" evidence="6">
    <location>
        <begin position="183"/>
        <end position="252"/>
    </location>
</feature>
<dbReference type="PROSITE" id="PS00092">
    <property type="entry name" value="N6_MTASE"/>
    <property type="match status" value="1"/>
</dbReference>
<dbReference type="Pfam" id="PF20465">
    <property type="entry name" value="MmeI_hel"/>
    <property type="match status" value="1"/>
</dbReference>
<dbReference type="PRINTS" id="PR00507">
    <property type="entry name" value="N12N6MTFRASE"/>
</dbReference>
<dbReference type="InterPro" id="IPR046819">
    <property type="entry name" value="MmeI_hel"/>
</dbReference>
<dbReference type="EC" id="2.1.1.72" evidence="1"/>
<dbReference type="Gene3D" id="3.40.50.150">
    <property type="entry name" value="Vaccinia Virus protein VP39"/>
    <property type="match status" value="1"/>
</dbReference>
<evidence type="ECO:0000259" key="6">
    <source>
        <dbReference type="Pfam" id="PF20465"/>
    </source>
</evidence>
<proteinExistence type="predicted"/>
<accession>A0A975P042</accession>
<dbReference type="Pfam" id="PF20464">
    <property type="entry name" value="MmeI_N"/>
    <property type="match status" value="1"/>
</dbReference>
<dbReference type="REBASE" id="500631">
    <property type="entry name" value="BspS2114ORF4215P"/>
</dbReference>
<evidence type="ECO:0000313" key="9">
    <source>
        <dbReference type="Proteomes" id="UP000676951"/>
    </source>
</evidence>
<keyword evidence="9" id="KW-1185">Reference proteome</keyword>
<name>A0A975P042_9BRAD</name>
<reference evidence="8 9" key="1">
    <citation type="submission" date="2021-06" db="EMBL/GenBank/DDBJ databases">
        <title>Bradyrhizobium sp. S2-11-4 Genome sequencing.</title>
        <authorList>
            <person name="Jin L."/>
        </authorList>
    </citation>
    <scope>NUCLEOTIDE SEQUENCE [LARGE SCALE GENOMIC DNA]</scope>
    <source>
        <strain evidence="8 9">S2-11-4</strain>
    </source>
</reference>
<keyword evidence="2 8" id="KW-0489">Methyltransferase</keyword>
<evidence type="ECO:0000259" key="7">
    <source>
        <dbReference type="Pfam" id="PF20473"/>
    </source>
</evidence>
<feature type="domain" description="MmeI-like N-terminal" evidence="5">
    <location>
        <begin position="1"/>
        <end position="176"/>
    </location>
</feature>
<comment type="catalytic activity">
    <reaction evidence="4">
        <text>a 2'-deoxyadenosine in DNA + S-adenosyl-L-methionine = an N(6)-methyl-2'-deoxyadenosine in DNA + S-adenosyl-L-homocysteine + H(+)</text>
        <dbReference type="Rhea" id="RHEA:15197"/>
        <dbReference type="Rhea" id="RHEA-COMP:12418"/>
        <dbReference type="Rhea" id="RHEA-COMP:12419"/>
        <dbReference type="ChEBI" id="CHEBI:15378"/>
        <dbReference type="ChEBI" id="CHEBI:57856"/>
        <dbReference type="ChEBI" id="CHEBI:59789"/>
        <dbReference type="ChEBI" id="CHEBI:90615"/>
        <dbReference type="ChEBI" id="CHEBI:90616"/>
        <dbReference type="EC" id="2.1.1.72"/>
    </reaction>
</comment>
<feature type="domain" description="MmeI-like DNA-methyltransferase" evidence="7">
    <location>
        <begin position="407"/>
        <end position="646"/>
    </location>
</feature>
<evidence type="ECO:0000256" key="2">
    <source>
        <dbReference type="ARBA" id="ARBA00022603"/>
    </source>
</evidence>
<dbReference type="GO" id="GO:0009007">
    <property type="term" value="F:site-specific DNA-methyltransferase (adenine-specific) activity"/>
    <property type="evidence" value="ECO:0007669"/>
    <property type="project" value="UniProtKB-EC"/>
</dbReference>
<protein>
    <recommendedName>
        <fullName evidence="1">site-specific DNA-methyltransferase (adenine-specific)</fullName>
        <ecNumber evidence="1">2.1.1.72</ecNumber>
    </recommendedName>
</protein>
<dbReference type="InterPro" id="IPR002052">
    <property type="entry name" value="DNA_methylase_N6_adenine_CS"/>
</dbReference>
<dbReference type="GO" id="GO:0003676">
    <property type="term" value="F:nucleic acid binding"/>
    <property type="evidence" value="ECO:0007669"/>
    <property type="project" value="InterPro"/>
</dbReference>
<dbReference type="InterPro" id="IPR046816">
    <property type="entry name" value="MmeI_Mtase"/>
</dbReference>
<organism evidence="8 9">
    <name type="scientific">Bradyrhizobium sediminis</name>
    <dbReference type="NCBI Taxonomy" id="2840469"/>
    <lineage>
        <taxon>Bacteria</taxon>
        <taxon>Pseudomonadati</taxon>
        <taxon>Pseudomonadota</taxon>
        <taxon>Alphaproteobacteria</taxon>
        <taxon>Hyphomicrobiales</taxon>
        <taxon>Nitrobacteraceae</taxon>
        <taxon>Bradyrhizobium</taxon>
    </lineage>
</organism>
<dbReference type="Proteomes" id="UP000676951">
    <property type="component" value="Chromosome"/>
</dbReference>
<dbReference type="PANTHER" id="PTHR33841">
    <property type="entry name" value="DNA METHYLTRANSFERASE YEEA-RELATED"/>
    <property type="match status" value="1"/>
</dbReference>